<proteinExistence type="inferred from homology"/>
<evidence type="ECO:0000313" key="4">
    <source>
        <dbReference type="Proteomes" id="UP000471120"/>
    </source>
</evidence>
<dbReference type="InterPro" id="IPR005133">
    <property type="entry name" value="PhaG_MnhG_YufB"/>
</dbReference>
<dbReference type="Proteomes" id="UP000471120">
    <property type="component" value="Unassembled WGS sequence"/>
</dbReference>
<dbReference type="RefSeq" id="WP_010838123.1">
    <property type="nucleotide sequence ID" value="NZ_QRCM01000001.1"/>
</dbReference>
<keyword evidence="2" id="KW-1133">Transmembrane helix</keyword>
<protein>
    <submittedName>
        <fullName evidence="3">Monovalent cation/H(+) antiporter subunit G</fullName>
    </submittedName>
</protein>
<evidence type="ECO:0000313" key="3">
    <source>
        <dbReference type="EMBL" id="TXG92141.1"/>
    </source>
</evidence>
<accession>A0A6P2CK34</accession>
<reference evidence="3 4" key="1">
    <citation type="submission" date="2018-07" db="EMBL/GenBank/DDBJ databases">
        <title>Genome sequence of Rhodococcus rhodnii ATCC 35071 from Rhodnius prolixus.</title>
        <authorList>
            <person name="Patel V."/>
            <person name="Vogel K.J."/>
        </authorList>
    </citation>
    <scope>NUCLEOTIDE SEQUENCE [LARGE SCALE GENOMIC DNA]</scope>
    <source>
        <strain evidence="3 4">ATCC 35071</strain>
    </source>
</reference>
<gene>
    <name evidence="3" type="ORF">DW322_20665</name>
</gene>
<dbReference type="PANTHER" id="PTHR34703">
    <property type="entry name" value="ANTIPORTER SUBUNIT MNHG2-RELATED"/>
    <property type="match status" value="1"/>
</dbReference>
<comment type="similarity">
    <text evidence="1">Belongs to the CPA3 antiporters (TC 2.A.63) subunit G family.</text>
</comment>
<dbReference type="GO" id="GO:0015385">
    <property type="term" value="F:sodium:proton antiporter activity"/>
    <property type="evidence" value="ECO:0007669"/>
    <property type="project" value="TreeGrafter"/>
</dbReference>
<keyword evidence="2" id="KW-0472">Membrane</keyword>
<evidence type="ECO:0000256" key="2">
    <source>
        <dbReference type="SAM" id="Phobius"/>
    </source>
</evidence>
<keyword evidence="2" id="KW-0812">Transmembrane</keyword>
<feature type="transmembrane region" description="Helical" evidence="2">
    <location>
        <begin position="6"/>
        <end position="27"/>
    </location>
</feature>
<comment type="caution">
    <text evidence="3">The sequence shown here is derived from an EMBL/GenBank/DDBJ whole genome shotgun (WGS) entry which is preliminary data.</text>
</comment>
<feature type="transmembrane region" description="Helical" evidence="2">
    <location>
        <begin position="39"/>
        <end position="57"/>
    </location>
</feature>
<dbReference type="EMBL" id="QRCM01000001">
    <property type="protein sequence ID" value="TXG92141.1"/>
    <property type="molecule type" value="Genomic_DNA"/>
</dbReference>
<name>A0A6P2CK34_9NOCA</name>
<dbReference type="Pfam" id="PF03334">
    <property type="entry name" value="PhaG_MnhG_YufB"/>
    <property type="match status" value="1"/>
</dbReference>
<organism evidence="3 4">
    <name type="scientific">Rhodococcus rhodnii</name>
    <dbReference type="NCBI Taxonomy" id="38312"/>
    <lineage>
        <taxon>Bacteria</taxon>
        <taxon>Bacillati</taxon>
        <taxon>Actinomycetota</taxon>
        <taxon>Actinomycetes</taxon>
        <taxon>Mycobacteriales</taxon>
        <taxon>Nocardiaceae</taxon>
        <taxon>Rhodococcus</taxon>
    </lineage>
</organism>
<dbReference type="AlphaFoldDB" id="A0A6P2CK34"/>
<sequence length="124" mass="12592">MNWLDVLGNVLLVLGALVFAAGALGLLRLPDLYARISAITTASGLGISLVILGVLALEPGVENAIKAGAAVVINLATSAVGGNALGRAGYLAGAPLSARTQYDELAESRHPDAVHPDAVHPDEF</sequence>
<evidence type="ECO:0000256" key="1">
    <source>
        <dbReference type="ARBA" id="ARBA00008404"/>
    </source>
</evidence>
<dbReference type="PANTHER" id="PTHR34703:SF1">
    <property type="entry name" value="ANTIPORTER SUBUNIT MNHG2-RELATED"/>
    <property type="match status" value="1"/>
</dbReference>